<evidence type="ECO:0000313" key="3">
    <source>
        <dbReference type="Proteomes" id="UP000781932"/>
    </source>
</evidence>
<dbReference type="GeneID" id="62159143"/>
<protein>
    <submittedName>
        <fullName evidence="2">Uncharacterized protein</fullName>
    </submittedName>
</protein>
<dbReference type="AlphaFoldDB" id="A0A9P6I939"/>
<dbReference type="OrthoDB" id="5305386at2759"/>
<dbReference type="RefSeq" id="XP_038748578.1">
    <property type="nucleotide sequence ID" value="XM_038886069.1"/>
</dbReference>
<reference evidence="2" key="1">
    <citation type="submission" date="2020-03" db="EMBL/GenBank/DDBJ databases">
        <authorList>
            <person name="He L."/>
        </authorList>
    </citation>
    <scope>NUCLEOTIDE SEQUENCE</scope>
    <source>
        <strain evidence="2">CkLH20</strain>
    </source>
</reference>
<evidence type="ECO:0000313" key="2">
    <source>
        <dbReference type="EMBL" id="KAF9879117.1"/>
    </source>
</evidence>
<reference evidence="2" key="2">
    <citation type="submission" date="2020-11" db="EMBL/GenBank/DDBJ databases">
        <title>Whole genome sequencing of Colletotrichum sp.</title>
        <authorList>
            <person name="Li H."/>
        </authorList>
    </citation>
    <scope>NUCLEOTIDE SEQUENCE</scope>
    <source>
        <strain evidence="2">CkLH20</strain>
    </source>
</reference>
<sequence length="358" mass="40170">MDAPTSALNLEQFSYRDERDGWICTSNMTEDQHAALQAYLFQTYDLIAIGYQLPYLVLRCCGQLPDESTRPFTIAGALVVWLSADDPELYPLFGDFSEGEFITIPENFSDQVERSGHLTQEVLNYFAFTLFPDCIAIAVVHGSLVVQLRETDMEVYIDRMQTLPRGLRKVPLQLRYCNGFLPNSERAQHRVITPSPASFTGLDVAPTLVHSSECKVIEEYMVGNQPLIGMGHQYLKKTRDGSRSSSKNEPTDSDDLPQDGQQYMELTQGIYHARPELIRGEPRVRDRLCGSAIVRAKAFGADRKLVDVAHEGGVCGVMQHWEVRTQDASCMVNGVDFLHYAEVLDQYIEDGSTVDAAK</sequence>
<keyword evidence="3" id="KW-1185">Reference proteome</keyword>
<accession>A0A9P6I939</accession>
<proteinExistence type="predicted"/>
<name>A0A9P6I939_9PEZI</name>
<feature type="region of interest" description="Disordered" evidence="1">
    <location>
        <begin position="236"/>
        <end position="259"/>
    </location>
</feature>
<evidence type="ECO:0000256" key="1">
    <source>
        <dbReference type="SAM" id="MobiDB-lite"/>
    </source>
</evidence>
<comment type="caution">
    <text evidence="2">The sequence shown here is derived from an EMBL/GenBank/DDBJ whole genome shotgun (WGS) entry which is preliminary data.</text>
</comment>
<dbReference type="EMBL" id="JAATWM020000008">
    <property type="protein sequence ID" value="KAF9879117.1"/>
    <property type="molecule type" value="Genomic_DNA"/>
</dbReference>
<gene>
    <name evidence="2" type="ORF">CkaCkLH20_03350</name>
</gene>
<organism evidence="2 3">
    <name type="scientific">Colletotrichum karsti</name>
    <dbReference type="NCBI Taxonomy" id="1095194"/>
    <lineage>
        <taxon>Eukaryota</taxon>
        <taxon>Fungi</taxon>
        <taxon>Dikarya</taxon>
        <taxon>Ascomycota</taxon>
        <taxon>Pezizomycotina</taxon>
        <taxon>Sordariomycetes</taxon>
        <taxon>Hypocreomycetidae</taxon>
        <taxon>Glomerellales</taxon>
        <taxon>Glomerellaceae</taxon>
        <taxon>Colletotrichum</taxon>
        <taxon>Colletotrichum boninense species complex</taxon>
    </lineage>
</organism>
<dbReference type="Proteomes" id="UP000781932">
    <property type="component" value="Unassembled WGS sequence"/>
</dbReference>